<evidence type="ECO:0000313" key="1">
    <source>
        <dbReference type="EMBL" id="KAI8542917.1"/>
    </source>
</evidence>
<organism evidence="1 2">
    <name type="scientific">Rhododendron molle</name>
    <name type="common">Chinese azalea</name>
    <name type="synonym">Azalea mollis</name>
    <dbReference type="NCBI Taxonomy" id="49168"/>
    <lineage>
        <taxon>Eukaryota</taxon>
        <taxon>Viridiplantae</taxon>
        <taxon>Streptophyta</taxon>
        <taxon>Embryophyta</taxon>
        <taxon>Tracheophyta</taxon>
        <taxon>Spermatophyta</taxon>
        <taxon>Magnoliopsida</taxon>
        <taxon>eudicotyledons</taxon>
        <taxon>Gunneridae</taxon>
        <taxon>Pentapetalae</taxon>
        <taxon>asterids</taxon>
        <taxon>Ericales</taxon>
        <taxon>Ericaceae</taxon>
        <taxon>Ericoideae</taxon>
        <taxon>Rhodoreae</taxon>
        <taxon>Rhododendron</taxon>
    </lineage>
</organism>
<accession>A0ACC0MPH8</accession>
<comment type="caution">
    <text evidence="1">The sequence shown here is derived from an EMBL/GenBank/DDBJ whole genome shotgun (WGS) entry which is preliminary data.</text>
</comment>
<dbReference type="EMBL" id="CM046395">
    <property type="protein sequence ID" value="KAI8542917.1"/>
    <property type="molecule type" value="Genomic_DNA"/>
</dbReference>
<reference evidence="1" key="1">
    <citation type="submission" date="2022-02" db="EMBL/GenBank/DDBJ databases">
        <title>Plant Genome Project.</title>
        <authorList>
            <person name="Zhang R.-G."/>
        </authorList>
    </citation>
    <scope>NUCLEOTIDE SEQUENCE</scope>
    <source>
        <strain evidence="1">AT1</strain>
    </source>
</reference>
<proteinExistence type="predicted"/>
<protein>
    <submittedName>
        <fullName evidence="1">Uncharacterized protein</fullName>
    </submittedName>
</protein>
<evidence type="ECO:0000313" key="2">
    <source>
        <dbReference type="Proteomes" id="UP001062846"/>
    </source>
</evidence>
<gene>
    <name evidence="1" type="ORF">RHMOL_Rhmol08G0177100</name>
</gene>
<sequence length="113" mass="13027">MEAPSPDICYYKKVGKVTTSWTDSNPERRFIGCEHYGQPGACGYFIWFDPPMCDRAKVVIPGLLWSLGRHETKKIRADAKIKRLRKMNNVLFAALVATWCLFVPYALMVWLNK</sequence>
<dbReference type="Proteomes" id="UP001062846">
    <property type="component" value="Chromosome 8"/>
</dbReference>
<keyword evidence="2" id="KW-1185">Reference proteome</keyword>
<name>A0ACC0MPH8_RHOML</name>